<gene>
    <name evidence="1" type="ORF">UTRI_02381</name>
</gene>
<dbReference type="Proteomes" id="UP000324022">
    <property type="component" value="Unassembled WGS sequence"/>
</dbReference>
<dbReference type="AlphaFoldDB" id="A0A5C3E976"/>
<evidence type="ECO:0000313" key="1">
    <source>
        <dbReference type="EMBL" id="SPO26106.1"/>
    </source>
</evidence>
<name>A0A5C3E976_9BASI</name>
<dbReference type="EMBL" id="OOIN01000013">
    <property type="protein sequence ID" value="SPO26106.1"/>
    <property type="molecule type" value="Genomic_DNA"/>
</dbReference>
<protein>
    <submittedName>
        <fullName evidence="1">Uncharacterized protein</fullName>
    </submittedName>
</protein>
<evidence type="ECO:0000313" key="2">
    <source>
        <dbReference type="Proteomes" id="UP000324022"/>
    </source>
</evidence>
<organism evidence="1 2">
    <name type="scientific">Ustilago trichophora</name>
    <dbReference type="NCBI Taxonomy" id="86804"/>
    <lineage>
        <taxon>Eukaryota</taxon>
        <taxon>Fungi</taxon>
        <taxon>Dikarya</taxon>
        <taxon>Basidiomycota</taxon>
        <taxon>Ustilaginomycotina</taxon>
        <taxon>Ustilaginomycetes</taxon>
        <taxon>Ustilaginales</taxon>
        <taxon>Ustilaginaceae</taxon>
        <taxon>Ustilago</taxon>
    </lineage>
</organism>
<reference evidence="1 2" key="1">
    <citation type="submission" date="2018-03" db="EMBL/GenBank/DDBJ databases">
        <authorList>
            <person name="Guldener U."/>
        </authorList>
    </citation>
    <scope>NUCLEOTIDE SEQUENCE [LARGE SCALE GENOMIC DNA]</scope>
    <source>
        <strain evidence="1 2">NBRC100155</strain>
    </source>
</reference>
<proteinExistence type="predicted"/>
<sequence length="121" mass="13033">MSLGPQPPNAEQPFLQSVASRISGLCVAKRASWEEAFFHVVDLFLQGGDHVQAGSKLQTDECSRTKSRATPKVSAASLSATTYASDWNADTVFVVATCRKVRQEDSARQGCVGSYSIQCFG</sequence>
<accession>A0A5C3E976</accession>
<keyword evidence="2" id="KW-1185">Reference proteome</keyword>